<dbReference type="AlphaFoldDB" id="A0A6I2GF08"/>
<dbReference type="InterPro" id="IPR022302">
    <property type="entry name" value="Phosphoesterase_putative"/>
</dbReference>
<dbReference type="Proteomes" id="UP000430975">
    <property type="component" value="Unassembled WGS sequence"/>
</dbReference>
<sequence length="271" mass="32079">MKQIGFISDLHIDSSHKYQPADFLSTLAQLMTDRRLDQLVIGGDITNHYSTTIQFVEKLQNQTGIPVYFIPGNHDYWEMGERTPDSEKVHQIFVDHPQSLMNKPLILNDEIGLVGNPGWYNHAYHDKRFSKEELEVGKYRMATWQDKVYTKWQQSDADLSKKFIFDTEQDILRVERPKIILVTHVITIPEFTIPLPNKIFDFFNAYIATDDFDEIYQKYNVTHSIMGHVHYRGEINRDGTRFVTNSLGYQKQWWTKELYRELTDSLWVFNY</sequence>
<feature type="domain" description="Calcineurin-like phosphoesterase" evidence="1">
    <location>
        <begin position="4"/>
        <end position="231"/>
    </location>
</feature>
<organism evidence="2 3">
    <name type="scientific">Fundicoccus ignavus</name>
    <dbReference type="NCBI Taxonomy" id="2664442"/>
    <lineage>
        <taxon>Bacteria</taxon>
        <taxon>Bacillati</taxon>
        <taxon>Bacillota</taxon>
        <taxon>Bacilli</taxon>
        <taxon>Lactobacillales</taxon>
        <taxon>Aerococcaceae</taxon>
        <taxon>Fundicoccus</taxon>
    </lineage>
</organism>
<accession>A0A6I2GF08</accession>
<dbReference type="SUPFAM" id="SSF56300">
    <property type="entry name" value="Metallo-dependent phosphatases"/>
    <property type="match status" value="1"/>
</dbReference>
<dbReference type="InterPro" id="IPR029052">
    <property type="entry name" value="Metallo-depent_PP-like"/>
</dbReference>
<dbReference type="PANTHER" id="PTHR36492:SF2">
    <property type="entry name" value="[ACYL-CARRIER-PROTEIN] PHOSPHODIESTERASE PPTH"/>
    <property type="match status" value="1"/>
</dbReference>
<evidence type="ECO:0000313" key="3">
    <source>
        <dbReference type="Proteomes" id="UP000430975"/>
    </source>
</evidence>
<keyword evidence="3" id="KW-1185">Reference proteome</keyword>
<dbReference type="InterPro" id="IPR004843">
    <property type="entry name" value="Calcineurin-like_PHP"/>
</dbReference>
<evidence type="ECO:0000313" key="2">
    <source>
        <dbReference type="EMBL" id="MRI85826.1"/>
    </source>
</evidence>
<dbReference type="Pfam" id="PF00149">
    <property type="entry name" value="Metallophos"/>
    <property type="match status" value="1"/>
</dbReference>
<proteinExistence type="predicted"/>
<dbReference type="PANTHER" id="PTHR36492">
    <property type="match status" value="1"/>
</dbReference>
<dbReference type="GO" id="GO:0016787">
    <property type="term" value="F:hydrolase activity"/>
    <property type="evidence" value="ECO:0007669"/>
    <property type="project" value="InterPro"/>
</dbReference>
<dbReference type="Gene3D" id="3.60.21.10">
    <property type="match status" value="1"/>
</dbReference>
<gene>
    <name evidence="2" type="ORF">GIY09_08095</name>
</gene>
<dbReference type="NCBIfam" id="TIGR03729">
    <property type="entry name" value="acc_ester"/>
    <property type="match status" value="1"/>
</dbReference>
<name>A0A6I2GF08_9LACT</name>
<dbReference type="RefSeq" id="WP_153863687.1">
    <property type="nucleotide sequence ID" value="NZ_WJQS01000006.1"/>
</dbReference>
<reference evidence="2 3" key="1">
    <citation type="submission" date="2019-11" db="EMBL/GenBank/DDBJ databases">
        <title>Characterisation of Fundicoccus ignavus gen. nov. sp. nov., a novel genus of the family Aerococcaceae isolated from bulk tank milk.</title>
        <authorList>
            <person name="Siebert A."/>
            <person name="Huptas C."/>
            <person name="Wenning M."/>
            <person name="Scherer S."/>
            <person name="Doll E.V."/>
        </authorList>
    </citation>
    <scope>NUCLEOTIDE SEQUENCE [LARGE SCALE GENOMIC DNA]</scope>
    <source>
        <strain evidence="2 3">WS4759</strain>
    </source>
</reference>
<dbReference type="EMBL" id="WJQS01000006">
    <property type="protein sequence ID" value="MRI85826.1"/>
    <property type="molecule type" value="Genomic_DNA"/>
</dbReference>
<evidence type="ECO:0000259" key="1">
    <source>
        <dbReference type="Pfam" id="PF00149"/>
    </source>
</evidence>
<protein>
    <recommendedName>
        <fullName evidence="1">Calcineurin-like phosphoesterase domain-containing protein</fullName>
    </recommendedName>
</protein>
<comment type="caution">
    <text evidence="2">The sequence shown here is derived from an EMBL/GenBank/DDBJ whole genome shotgun (WGS) entry which is preliminary data.</text>
</comment>
<dbReference type="InterPro" id="IPR052963">
    <property type="entry name" value="Pantetheine_PDE"/>
</dbReference>